<dbReference type="OrthoDB" id="982275at2"/>
<dbReference type="RefSeq" id="WP_083047971.1">
    <property type="nucleotide sequence ID" value="NZ_CAXXQO010000003.1"/>
</dbReference>
<dbReference type="Pfam" id="PF01627">
    <property type="entry name" value="Hpt"/>
    <property type="match status" value="1"/>
</dbReference>
<dbReference type="GO" id="GO:0004672">
    <property type="term" value="F:protein kinase activity"/>
    <property type="evidence" value="ECO:0007669"/>
    <property type="project" value="UniProtKB-ARBA"/>
</dbReference>
<protein>
    <recommendedName>
        <fullName evidence="1">HPt domain-containing protein</fullName>
    </recommendedName>
</protein>
<dbReference type="STRING" id="1963862.B4O97_02425"/>
<dbReference type="InterPro" id="IPR036641">
    <property type="entry name" value="HPT_dom_sf"/>
</dbReference>
<name>A0A1Y1S264_9SPIO</name>
<dbReference type="InterPro" id="IPR008207">
    <property type="entry name" value="Sig_transdc_His_kin_Hpt_dom"/>
</dbReference>
<dbReference type="EMBL" id="MWQY01000002">
    <property type="protein sequence ID" value="ORC37876.1"/>
    <property type="molecule type" value="Genomic_DNA"/>
</dbReference>
<evidence type="ECO:0000313" key="2">
    <source>
        <dbReference type="EMBL" id="ORC37876.1"/>
    </source>
</evidence>
<proteinExistence type="predicted"/>
<dbReference type="Proteomes" id="UP000192343">
    <property type="component" value="Unassembled WGS sequence"/>
</dbReference>
<evidence type="ECO:0000313" key="3">
    <source>
        <dbReference type="Proteomes" id="UP000192343"/>
    </source>
</evidence>
<dbReference type="AlphaFoldDB" id="A0A1Y1S264"/>
<sequence length="116" mass="13589">METPFNQSMLQEIYEGDTDLFMELMEMVQNRVFDDMEEIRTLIRRNEHRQLRHKVHQTKSMLVSIAAGPSVSAAENLEAAVREGRDAEYSSLFSSLVFEIRALIAYYKEGNWRSHF</sequence>
<accession>A0A1Y1S264</accession>
<comment type="caution">
    <text evidence="2">The sequence shown here is derived from an EMBL/GenBank/DDBJ whole genome shotgun (WGS) entry which is preliminary data.</text>
</comment>
<dbReference type="SUPFAM" id="SSF47226">
    <property type="entry name" value="Histidine-containing phosphotransfer domain, HPT domain"/>
    <property type="match status" value="1"/>
</dbReference>
<reference evidence="2 3" key="1">
    <citation type="submission" date="2017-03" db="EMBL/GenBank/DDBJ databases">
        <title>Draft Genome sequence of Marispirochaeta sp. strain JC444.</title>
        <authorList>
            <person name="Shivani Y."/>
            <person name="Subhash Y."/>
            <person name="Sasikala C."/>
            <person name="Ramana C."/>
        </authorList>
    </citation>
    <scope>NUCLEOTIDE SEQUENCE [LARGE SCALE GENOMIC DNA]</scope>
    <source>
        <strain evidence="2 3">JC444</strain>
    </source>
</reference>
<gene>
    <name evidence="2" type="ORF">B4O97_02425</name>
</gene>
<feature type="domain" description="HPt" evidence="1">
    <location>
        <begin position="23"/>
        <end position="104"/>
    </location>
</feature>
<keyword evidence="3" id="KW-1185">Reference proteome</keyword>
<dbReference type="Gene3D" id="1.20.120.160">
    <property type="entry name" value="HPT domain"/>
    <property type="match status" value="1"/>
</dbReference>
<evidence type="ECO:0000259" key="1">
    <source>
        <dbReference type="Pfam" id="PF01627"/>
    </source>
</evidence>
<dbReference type="GO" id="GO:0000160">
    <property type="term" value="P:phosphorelay signal transduction system"/>
    <property type="evidence" value="ECO:0007669"/>
    <property type="project" value="InterPro"/>
</dbReference>
<organism evidence="2 3">
    <name type="scientific">Marispirochaeta aestuarii</name>
    <dbReference type="NCBI Taxonomy" id="1963862"/>
    <lineage>
        <taxon>Bacteria</taxon>
        <taxon>Pseudomonadati</taxon>
        <taxon>Spirochaetota</taxon>
        <taxon>Spirochaetia</taxon>
        <taxon>Spirochaetales</taxon>
        <taxon>Spirochaetaceae</taxon>
        <taxon>Marispirochaeta</taxon>
    </lineage>
</organism>